<sequence length="141" mass="15998">MSNEIMRWEVQEAIRAGENALQSLYAAKDQLNSAKNWGLFDMFGGGFFTSMIKHSKLDGAAASLEEARYNLQIFQRELSDVHIPQDLHINVNGFLSFADFFLDGLIADYLVQSRINDAREQVDDAIGRVETLLNDLQSYVY</sequence>
<dbReference type="AlphaFoldDB" id="A0A9D2EMV3"/>
<comment type="caution">
    <text evidence="1">The sequence shown here is derived from an EMBL/GenBank/DDBJ whole genome shotgun (WGS) entry which is preliminary data.</text>
</comment>
<reference evidence="1" key="1">
    <citation type="journal article" date="2021" name="PeerJ">
        <title>Extensive microbial diversity within the chicken gut microbiome revealed by metagenomics and culture.</title>
        <authorList>
            <person name="Gilroy R."/>
            <person name="Ravi A."/>
            <person name="Getino M."/>
            <person name="Pursley I."/>
            <person name="Horton D.L."/>
            <person name="Alikhan N.F."/>
            <person name="Baker D."/>
            <person name="Gharbi K."/>
            <person name="Hall N."/>
            <person name="Watson M."/>
            <person name="Adriaenssens E.M."/>
            <person name="Foster-Nyarko E."/>
            <person name="Jarju S."/>
            <person name="Secka A."/>
            <person name="Antonio M."/>
            <person name="Oren A."/>
            <person name="Chaudhuri R.R."/>
            <person name="La Ragione R."/>
            <person name="Hildebrand F."/>
            <person name="Pallen M.J."/>
        </authorList>
    </citation>
    <scope>NUCLEOTIDE SEQUENCE</scope>
    <source>
        <strain evidence="1">CHK179-28034</strain>
    </source>
</reference>
<gene>
    <name evidence="1" type="ORF">H9968_09030</name>
</gene>
<dbReference type="Proteomes" id="UP000824049">
    <property type="component" value="Unassembled WGS sequence"/>
</dbReference>
<dbReference type="EMBL" id="DXBR01000083">
    <property type="protein sequence ID" value="HIZ40046.1"/>
    <property type="molecule type" value="Genomic_DNA"/>
</dbReference>
<evidence type="ECO:0000313" key="1">
    <source>
        <dbReference type="EMBL" id="HIZ40046.1"/>
    </source>
</evidence>
<evidence type="ECO:0000313" key="2">
    <source>
        <dbReference type="Proteomes" id="UP000824049"/>
    </source>
</evidence>
<name>A0A9D2EMV3_9FIRM</name>
<organism evidence="1 2">
    <name type="scientific">Candidatus Anaerobutyricum stercoris</name>
    <dbReference type="NCBI Taxonomy" id="2838457"/>
    <lineage>
        <taxon>Bacteria</taxon>
        <taxon>Bacillati</taxon>
        <taxon>Bacillota</taxon>
        <taxon>Clostridia</taxon>
        <taxon>Lachnospirales</taxon>
        <taxon>Lachnospiraceae</taxon>
        <taxon>Anaerobutyricum</taxon>
    </lineage>
</organism>
<protein>
    <submittedName>
        <fullName evidence="1">Uncharacterized protein</fullName>
    </submittedName>
</protein>
<proteinExistence type="predicted"/>
<accession>A0A9D2EMV3</accession>
<reference evidence="1" key="2">
    <citation type="submission" date="2021-04" db="EMBL/GenBank/DDBJ databases">
        <authorList>
            <person name="Gilroy R."/>
        </authorList>
    </citation>
    <scope>NUCLEOTIDE SEQUENCE</scope>
    <source>
        <strain evidence="1">CHK179-28034</strain>
    </source>
</reference>